<dbReference type="GO" id="GO:0016301">
    <property type="term" value="F:kinase activity"/>
    <property type="evidence" value="ECO:0007669"/>
    <property type="project" value="UniProtKB-KW"/>
</dbReference>
<comment type="caution">
    <text evidence="2">The sequence shown here is derived from an EMBL/GenBank/DDBJ whole genome shotgun (WGS) entry which is preliminary data.</text>
</comment>
<dbReference type="InterPro" id="IPR043129">
    <property type="entry name" value="ATPase_NBD"/>
</dbReference>
<keyword evidence="3" id="KW-1185">Reference proteome</keyword>
<dbReference type="CDD" id="cd24152">
    <property type="entry name" value="ASKHA_NBD_ROK-like"/>
    <property type="match status" value="1"/>
</dbReference>
<organism evidence="2 3">
    <name type="scientific">Lacticaseibacillus nasuensis JCM 17158</name>
    <dbReference type="NCBI Taxonomy" id="1291734"/>
    <lineage>
        <taxon>Bacteria</taxon>
        <taxon>Bacillati</taxon>
        <taxon>Bacillota</taxon>
        <taxon>Bacilli</taxon>
        <taxon>Lactobacillales</taxon>
        <taxon>Lactobacillaceae</taxon>
        <taxon>Lacticaseibacillus</taxon>
    </lineage>
</organism>
<keyword evidence="2" id="KW-0808">Transferase</keyword>
<keyword evidence="2" id="KW-0418">Kinase</keyword>
<dbReference type="Proteomes" id="UP000051804">
    <property type="component" value="Unassembled WGS sequence"/>
</dbReference>
<name>A0A0R1JS75_9LACO</name>
<gene>
    <name evidence="2" type="ORF">FD02_GL001814</name>
</gene>
<reference evidence="2 3" key="1">
    <citation type="journal article" date="2015" name="Genome Announc.">
        <title>Expanding the biotechnology potential of lactobacilli through comparative genomics of 213 strains and associated genera.</title>
        <authorList>
            <person name="Sun Z."/>
            <person name="Harris H.M."/>
            <person name="McCann A."/>
            <person name="Guo C."/>
            <person name="Argimon S."/>
            <person name="Zhang W."/>
            <person name="Yang X."/>
            <person name="Jeffery I.B."/>
            <person name="Cooney J.C."/>
            <person name="Kagawa T.F."/>
            <person name="Liu W."/>
            <person name="Song Y."/>
            <person name="Salvetti E."/>
            <person name="Wrobel A."/>
            <person name="Rasinkangas P."/>
            <person name="Parkhill J."/>
            <person name="Rea M.C."/>
            <person name="O'Sullivan O."/>
            <person name="Ritari J."/>
            <person name="Douillard F.P."/>
            <person name="Paul Ross R."/>
            <person name="Yang R."/>
            <person name="Briner A.E."/>
            <person name="Felis G.E."/>
            <person name="de Vos W.M."/>
            <person name="Barrangou R."/>
            <person name="Klaenhammer T.R."/>
            <person name="Caufield P.W."/>
            <person name="Cui Y."/>
            <person name="Zhang H."/>
            <person name="O'Toole P.W."/>
        </authorList>
    </citation>
    <scope>NUCLEOTIDE SEQUENCE [LARGE SCALE GENOMIC DNA]</scope>
    <source>
        <strain evidence="2 3">JCM 17158</strain>
    </source>
</reference>
<dbReference type="InterPro" id="IPR000600">
    <property type="entry name" value="ROK"/>
</dbReference>
<dbReference type="SUPFAM" id="SSF53067">
    <property type="entry name" value="Actin-like ATPase domain"/>
    <property type="match status" value="1"/>
</dbReference>
<proteinExistence type="inferred from homology"/>
<evidence type="ECO:0000256" key="1">
    <source>
        <dbReference type="ARBA" id="ARBA00006479"/>
    </source>
</evidence>
<dbReference type="Pfam" id="PF00480">
    <property type="entry name" value="ROK"/>
    <property type="match status" value="1"/>
</dbReference>
<dbReference type="PANTHER" id="PTHR18964:SF170">
    <property type="entry name" value="SUGAR KINASE"/>
    <property type="match status" value="1"/>
</dbReference>
<dbReference type="STRING" id="1291734.FD02_GL001814"/>
<dbReference type="Gene3D" id="3.30.420.40">
    <property type="match status" value="2"/>
</dbReference>
<accession>A0A0R1JS75</accession>
<sequence>MKDMAIGLIDIGGTSIKFGIWAKTAVHDQHAVATPQTLSAFLTLISNEVAAMKETSTITGVGISTAGVVDVTTGIISGAGAADYTHGRPLISELTERFGVPVSIENDANCAALGEATYGAAKGISDVVVLVIGTGVGGAVILDGRVRHGAHLLGGEFGYMLTDAALTVSRGGTAVNMALAYSADHPDEVPVSGRDLFDRAAQGDSTSAQYLQRMNEVLARTIFNLQYSIDPTCFVLAGGVSANPAFLPGVSAALDDVMTTVAIAPVRPDVRIAQFRNDANLVGAAVHYLQQHA</sequence>
<comment type="similarity">
    <text evidence="1">Belongs to the ROK (NagC/XylR) family.</text>
</comment>
<dbReference type="EMBL" id="AZDJ01000003">
    <property type="protein sequence ID" value="KRK73980.1"/>
    <property type="molecule type" value="Genomic_DNA"/>
</dbReference>
<evidence type="ECO:0000313" key="3">
    <source>
        <dbReference type="Proteomes" id="UP000051804"/>
    </source>
</evidence>
<evidence type="ECO:0000313" key="2">
    <source>
        <dbReference type="EMBL" id="KRK73980.1"/>
    </source>
</evidence>
<protein>
    <submittedName>
        <fullName evidence="2">ROK family sugar kinase transcriptional regulator</fullName>
    </submittedName>
</protein>
<dbReference type="AlphaFoldDB" id="A0A0R1JS75"/>
<dbReference type="PANTHER" id="PTHR18964">
    <property type="entry name" value="ROK (REPRESSOR, ORF, KINASE) FAMILY"/>
    <property type="match status" value="1"/>
</dbReference>
<dbReference type="PATRIC" id="fig|1291734.4.peg.1863"/>